<evidence type="ECO:0000313" key="3">
    <source>
        <dbReference type="Proteomes" id="UP000216624"/>
    </source>
</evidence>
<evidence type="ECO:0000313" key="2">
    <source>
        <dbReference type="EMBL" id="OZG07271.1"/>
    </source>
</evidence>
<comment type="caution">
    <text evidence="2">The sequence shown here is derived from an EMBL/GenBank/DDBJ whole genome shotgun (WGS) entry which is preliminary data.</text>
</comment>
<keyword evidence="3" id="KW-1185">Reference proteome</keyword>
<accession>A0A261BAD2</accession>
<feature type="non-terminal residue" evidence="2">
    <location>
        <position position="1"/>
    </location>
</feature>
<dbReference type="AlphaFoldDB" id="A0A261BAD2"/>
<dbReference type="EMBL" id="NMWX01000001">
    <property type="protein sequence ID" value="OZG07271.1"/>
    <property type="molecule type" value="Genomic_DNA"/>
</dbReference>
<sequence length="62" mass="7006">MKEKKKRREKKEDSTGVVGGKTKMDEARGLLNNGAALEGVVDKYKSDGAHENREKPEQNKKY</sequence>
<proteinExistence type="predicted"/>
<feature type="region of interest" description="Disordered" evidence="1">
    <location>
        <begin position="1"/>
        <end position="62"/>
    </location>
</feature>
<evidence type="ECO:0000256" key="1">
    <source>
        <dbReference type="SAM" id="MobiDB-lite"/>
    </source>
</evidence>
<name>A0A261BAD2_CAERE</name>
<feature type="compositionally biased region" description="Basic and acidic residues" evidence="1">
    <location>
        <begin position="40"/>
        <end position="62"/>
    </location>
</feature>
<dbReference type="Proteomes" id="UP000216624">
    <property type="component" value="Unassembled WGS sequence"/>
</dbReference>
<protein>
    <submittedName>
        <fullName evidence="2">Uncharacterized protein</fullName>
    </submittedName>
</protein>
<gene>
    <name evidence="2" type="ORF">FL82_01800</name>
</gene>
<reference evidence="2" key="1">
    <citation type="submission" date="2017-08" db="EMBL/GenBank/DDBJ databases">
        <authorList>
            <person name="de Groot N.N."/>
        </authorList>
    </citation>
    <scope>NUCLEOTIDE SEQUENCE [LARGE SCALE GENOMIC DNA]</scope>
    <source>
        <strain evidence="2">PX439</strain>
    </source>
</reference>
<organism evidence="2 3">
    <name type="scientific">Caenorhabditis remanei</name>
    <name type="common">Caenorhabditis vulgaris</name>
    <dbReference type="NCBI Taxonomy" id="31234"/>
    <lineage>
        <taxon>Eukaryota</taxon>
        <taxon>Metazoa</taxon>
        <taxon>Ecdysozoa</taxon>
        <taxon>Nematoda</taxon>
        <taxon>Chromadorea</taxon>
        <taxon>Rhabditida</taxon>
        <taxon>Rhabditina</taxon>
        <taxon>Rhabditomorpha</taxon>
        <taxon>Rhabditoidea</taxon>
        <taxon>Rhabditidae</taxon>
        <taxon>Peloderinae</taxon>
        <taxon>Caenorhabditis</taxon>
    </lineage>
</organism>